<protein>
    <submittedName>
        <fullName evidence="1">Uncharacterized protein</fullName>
    </submittedName>
</protein>
<evidence type="ECO:0000313" key="1">
    <source>
        <dbReference type="EMBL" id="SOK58797.1"/>
    </source>
</evidence>
<dbReference type="GeneID" id="40100938"/>
<reference evidence="1" key="1">
    <citation type="submission" date="2017-10" db="EMBL/GenBank/DDBJ databases">
        <authorList>
            <person name="Banno H."/>
            <person name="Chua N.-H."/>
        </authorList>
    </citation>
    <scope>NUCLEOTIDE SEQUENCE [LARGE SCALE GENOMIC DNA]</scope>
</reference>
<keyword evidence="3" id="KW-1185">Reference proteome</keyword>
<dbReference type="Proteomes" id="UP000317227">
    <property type="component" value="Segment"/>
</dbReference>
<reference evidence="3" key="2">
    <citation type="submission" date="2017-10" db="EMBL/GenBank/DDBJ databases">
        <authorList>
            <person name="Skurnik M."/>
        </authorList>
    </citation>
    <scope>NUCLEOTIDE SEQUENCE [LARGE SCALE GENOMIC DNA]</scope>
</reference>
<accession>A0A2C9CY66</accession>
<sequence length="260" mass="29900">MIKLLMDVPLSALSTEQLKLLDWKSLNRTDIESVDDEFISANFNKFSTNLVKHLIINGRVTPNVMQHDQWIEFINTQQREIDVFKYIQFPYSIINELLENNKSTQFQRKIIDTQHSVPIETIINNISPSSLNDMLLSNSNPAVIDYIQTPEGSELLKKRGTGMMNNLNFLTSTEANNMGFVIKNHTISVEVLRRAGACSDGCNYARRILKELNVSHIKWDDAILLIRNSPKLQNRSSIRNYLSWIIESRSRVVRASSELF</sequence>
<name>A0A2C9CY66_9CAUD</name>
<dbReference type="Proteomes" id="UP000240931">
    <property type="component" value="Segment"/>
</dbReference>
<evidence type="ECO:0000313" key="3">
    <source>
        <dbReference type="Proteomes" id="UP000240931"/>
    </source>
</evidence>
<organism evidence="1 3">
    <name type="scientific">Yersinia phage fHe-Yen9-04</name>
    <dbReference type="NCBI Taxonomy" id="2052742"/>
    <lineage>
        <taxon>Viruses</taxon>
        <taxon>Duplodnaviria</taxon>
        <taxon>Heunggongvirae</taxon>
        <taxon>Uroviricota</taxon>
        <taxon>Caudoviricetes</taxon>
        <taxon>Eneladusvirus</taxon>
        <taxon>Eneladusvirus Yen904</taxon>
    </lineage>
</organism>
<dbReference type="EMBL" id="LR596615">
    <property type="protein sequence ID" value="VUE36566.1"/>
    <property type="molecule type" value="Genomic_DNA"/>
</dbReference>
<evidence type="ECO:0000313" key="2">
    <source>
        <dbReference type="EMBL" id="VUE36566.1"/>
    </source>
</evidence>
<dbReference type="KEGG" id="vg:40100938"/>
<dbReference type="RefSeq" id="YP_009624130.1">
    <property type="nucleotide sequence ID" value="NC_042116.1"/>
</dbReference>
<reference evidence="2 4" key="3">
    <citation type="submission" date="2019-06" db="EMBL/GenBank/DDBJ databases">
        <authorList>
            <person name="Bower L."/>
            <person name="Leinonen R."/>
        </authorList>
    </citation>
    <scope>NUCLEOTIDE SEQUENCE [LARGE SCALE GENOMIC DNA]</scope>
</reference>
<proteinExistence type="predicted"/>
<evidence type="ECO:0000313" key="4">
    <source>
        <dbReference type="Proteomes" id="UP000317227"/>
    </source>
</evidence>
<dbReference type="OrthoDB" id="31230at10239"/>
<dbReference type="EMBL" id="LT960551">
    <property type="protein sequence ID" value="SOK58797.1"/>
    <property type="molecule type" value="Genomic_DNA"/>
</dbReference>
<gene>
    <name evidence="1" type="primary">g520</name>
</gene>